<name>A0ABP5UUR5_9ACTN</name>
<gene>
    <name evidence="2" type="ORF">GCM10010170_095540</name>
</gene>
<organism evidence="2 3">
    <name type="scientific">Dactylosporangium salmoneum</name>
    <dbReference type="NCBI Taxonomy" id="53361"/>
    <lineage>
        <taxon>Bacteria</taxon>
        <taxon>Bacillati</taxon>
        <taxon>Actinomycetota</taxon>
        <taxon>Actinomycetes</taxon>
        <taxon>Micromonosporales</taxon>
        <taxon>Micromonosporaceae</taxon>
        <taxon>Dactylosporangium</taxon>
    </lineage>
</organism>
<comment type="caution">
    <text evidence="2">The sequence shown here is derived from an EMBL/GenBank/DDBJ whole genome shotgun (WGS) entry which is preliminary data.</text>
</comment>
<dbReference type="Proteomes" id="UP001501444">
    <property type="component" value="Unassembled WGS sequence"/>
</dbReference>
<proteinExistence type="predicted"/>
<dbReference type="RefSeq" id="WP_344619365.1">
    <property type="nucleotide sequence ID" value="NZ_BAAARV010000098.1"/>
</dbReference>
<feature type="region of interest" description="Disordered" evidence="1">
    <location>
        <begin position="830"/>
        <end position="881"/>
    </location>
</feature>
<keyword evidence="3" id="KW-1185">Reference proteome</keyword>
<evidence type="ECO:0000313" key="3">
    <source>
        <dbReference type="Proteomes" id="UP001501444"/>
    </source>
</evidence>
<feature type="compositionally biased region" description="Pro residues" evidence="1">
    <location>
        <begin position="834"/>
        <end position="860"/>
    </location>
</feature>
<reference evidence="3" key="1">
    <citation type="journal article" date="2019" name="Int. J. Syst. Evol. Microbiol.">
        <title>The Global Catalogue of Microorganisms (GCM) 10K type strain sequencing project: providing services to taxonomists for standard genome sequencing and annotation.</title>
        <authorList>
            <consortium name="The Broad Institute Genomics Platform"/>
            <consortium name="The Broad Institute Genome Sequencing Center for Infectious Disease"/>
            <person name="Wu L."/>
            <person name="Ma J."/>
        </authorList>
    </citation>
    <scope>NUCLEOTIDE SEQUENCE [LARGE SCALE GENOMIC DNA]</scope>
    <source>
        <strain evidence="3">JCM 3272</strain>
    </source>
</reference>
<evidence type="ECO:0000256" key="1">
    <source>
        <dbReference type="SAM" id="MobiDB-lite"/>
    </source>
</evidence>
<protein>
    <submittedName>
        <fullName evidence="2">Uncharacterized protein</fullName>
    </submittedName>
</protein>
<dbReference type="EMBL" id="BAAARV010000098">
    <property type="protein sequence ID" value="GAA2385603.1"/>
    <property type="molecule type" value="Genomic_DNA"/>
</dbReference>
<evidence type="ECO:0000313" key="2">
    <source>
        <dbReference type="EMBL" id="GAA2385603.1"/>
    </source>
</evidence>
<sequence length="881" mass="95955">MSSLSLDSAERRGMVVADWALYSKVPGQKMDYEVRAASMDAALAERCIRSVLAGTAAGPAPGRPEALPWYGFTGRLGDRPAAAIMELSWSEERDFTGQPITPARLLVAEPAGAARESLTYTRLAAALFDLDWHGIHAGPPGAAGGHPMRLTPPPADADALAADIERLGVDFIGSLAALVLDGGQIVFTAAEDRYPAVVERIRLLDAVCALLPYAYRHYLSAATWASHRARHRITLTFAERAAAGQVEVSLDTRIVPPLQTEEAQAYVRVLVALLKKGKTVTQVVQHLAVQTQLELCRGPADAVDLLHRMDMPGLVLRAIKAGQADLGEVAAVLDRFGFEGLDDEDMRQRYCAYLLDKVVRDGPDAAAAWRILTGAWSPTVVAALAGRVYAALTAGDQPILDRLTALLGGLPVEWATAVVRRLTTAVATHPRREDIAAYIGLLARVGPAGNDEEVHRTFLAHPAAGIQLVTHLFGAGGALEPVLERWASLVTDETRWALPVIVAANGDMARVGTDDFAALNKEWPDGDLTAMKVAARNGQLVPMFQRHSGAIAHVGARLRLAGDEESRADFRNHLVAVRKELYRDIPAWQPSDFKHHGRLDVVLMLAGIEPRGVLNLSNIPRAFLSAMGQLWRSRGLDQVRPYLVERLAAALDVRSGRLGQNADVYDVMSVVDAVEPSLRAQAAGRISAYLGANVEQRKTLELGPDWAALIEPWLRRITHLAQVCADTGSTLPQVTGAMAALMDEPIADYGQVFEALRPWLQPDRGVDTMMLIWGFRTSPNGRHVQFGDALLDTVTNPGGPLRDFRPNFIMALRVMAAQVQYMQPWVDRYQPQLPAAPPRPSPSPRPPHQAPPPPQFPQEVPPKRAKGRFRLKRNRDDGKQQ</sequence>
<accession>A0ABP5UUR5</accession>
<feature type="compositionally biased region" description="Basic residues" evidence="1">
    <location>
        <begin position="863"/>
        <end position="873"/>
    </location>
</feature>